<proteinExistence type="predicted"/>
<evidence type="ECO:0000313" key="3">
    <source>
        <dbReference type="EMBL" id="CAI9115960.1"/>
    </source>
</evidence>
<accession>A0AAV1E8I1</accession>
<organism evidence="3 4">
    <name type="scientific">Oldenlandia corymbosa var. corymbosa</name>
    <dbReference type="NCBI Taxonomy" id="529605"/>
    <lineage>
        <taxon>Eukaryota</taxon>
        <taxon>Viridiplantae</taxon>
        <taxon>Streptophyta</taxon>
        <taxon>Embryophyta</taxon>
        <taxon>Tracheophyta</taxon>
        <taxon>Spermatophyta</taxon>
        <taxon>Magnoliopsida</taxon>
        <taxon>eudicotyledons</taxon>
        <taxon>Gunneridae</taxon>
        <taxon>Pentapetalae</taxon>
        <taxon>asterids</taxon>
        <taxon>lamiids</taxon>
        <taxon>Gentianales</taxon>
        <taxon>Rubiaceae</taxon>
        <taxon>Rubioideae</taxon>
        <taxon>Spermacoceae</taxon>
        <taxon>Hedyotis-Oldenlandia complex</taxon>
        <taxon>Oldenlandia</taxon>
    </lineage>
</organism>
<keyword evidence="4" id="KW-1185">Reference proteome</keyword>
<feature type="domain" description="Reverse transcriptase zinc-binding" evidence="2">
    <location>
        <begin position="92"/>
        <end position="180"/>
    </location>
</feature>
<evidence type="ECO:0000259" key="2">
    <source>
        <dbReference type="Pfam" id="PF13966"/>
    </source>
</evidence>
<dbReference type="InterPro" id="IPR002156">
    <property type="entry name" value="RNaseH_domain"/>
</dbReference>
<dbReference type="Proteomes" id="UP001161247">
    <property type="component" value="Chromosome 8"/>
</dbReference>
<evidence type="ECO:0000259" key="1">
    <source>
        <dbReference type="Pfam" id="PF13456"/>
    </source>
</evidence>
<protein>
    <submittedName>
        <fullName evidence="3">OLC1v1016986C1</fullName>
    </submittedName>
</protein>
<dbReference type="Pfam" id="PF13966">
    <property type="entry name" value="zf-RVT"/>
    <property type="match status" value="1"/>
</dbReference>
<dbReference type="InterPro" id="IPR026960">
    <property type="entry name" value="RVT-Znf"/>
</dbReference>
<dbReference type="Pfam" id="PF13456">
    <property type="entry name" value="RVT_3"/>
    <property type="match status" value="1"/>
</dbReference>
<dbReference type="GO" id="GO:0003676">
    <property type="term" value="F:nucleic acid binding"/>
    <property type="evidence" value="ECO:0007669"/>
    <property type="project" value="InterPro"/>
</dbReference>
<feature type="domain" description="RNase H type-1" evidence="1">
    <location>
        <begin position="195"/>
        <end position="248"/>
    </location>
</feature>
<dbReference type="EMBL" id="OX459125">
    <property type="protein sequence ID" value="CAI9115960.1"/>
    <property type="molecule type" value="Genomic_DNA"/>
</dbReference>
<gene>
    <name evidence="3" type="ORF">OLC1_LOCUS22376</name>
</gene>
<sequence>MKWRIGNGESIRIEENWKQEVNNPLRDDPLFHGPLNIKVKDLWDQNRAWRVPLLEVMFSQSTIHKIMSIYLSSSQQSREDVKVWAPMTTGVYSVKSGYYKACNTADPHLASGRSKEAWKKLWSLSLHGKLQWFIWRVANNVVPSLKNLDHRGLEVQTLCKSCESGEEDLHHIFLDCIAARKANTQILEAHYIVRTDGAFKKLGKQGAGAWELFDSNGNLLTAGSDTFHALTALQAEATASLRGIKEAQR</sequence>
<reference evidence="3" key="1">
    <citation type="submission" date="2023-03" db="EMBL/GenBank/DDBJ databases">
        <authorList>
            <person name="Julca I."/>
        </authorList>
    </citation>
    <scope>NUCLEOTIDE SEQUENCE</scope>
</reference>
<evidence type="ECO:0000313" key="4">
    <source>
        <dbReference type="Proteomes" id="UP001161247"/>
    </source>
</evidence>
<dbReference type="GO" id="GO:0004523">
    <property type="term" value="F:RNA-DNA hybrid ribonuclease activity"/>
    <property type="evidence" value="ECO:0007669"/>
    <property type="project" value="InterPro"/>
</dbReference>
<name>A0AAV1E8I1_OLDCO</name>
<dbReference type="AlphaFoldDB" id="A0AAV1E8I1"/>